<dbReference type="Pfam" id="PF00356">
    <property type="entry name" value="LacI"/>
    <property type="match status" value="1"/>
</dbReference>
<dbReference type="KEGG" id="marz:MARA_01230"/>
<dbReference type="RefSeq" id="WP_163916225.1">
    <property type="nucleotide sequence ID" value="NZ_AP022592.1"/>
</dbReference>
<dbReference type="PROSITE" id="PS50932">
    <property type="entry name" value="HTH_LACI_2"/>
    <property type="match status" value="1"/>
</dbReference>
<evidence type="ECO:0000256" key="3">
    <source>
        <dbReference type="ARBA" id="ARBA00023125"/>
    </source>
</evidence>
<evidence type="ECO:0000256" key="2">
    <source>
        <dbReference type="ARBA" id="ARBA00023015"/>
    </source>
</evidence>
<keyword evidence="1" id="KW-0678">Repressor</keyword>
<dbReference type="PROSITE" id="PS00356">
    <property type="entry name" value="HTH_LACI_1"/>
    <property type="match status" value="1"/>
</dbReference>
<dbReference type="Gene3D" id="1.10.260.40">
    <property type="entry name" value="lambda repressor-like DNA-binding domains"/>
    <property type="match status" value="1"/>
</dbReference>
<evidence type="ECO:0000313" key="6">
    <source>
        <dbReference type="EMBL" id="BBY46693.1"/>
    </source>
</evidence>
<dbReference type="SMART" id="SM00354">
    <property type="entry name" value="HTH_LACI"/>
    <property type="match status" value="1"/>
</dbReference>
<dbReference type="CDD" id="cd01392">
    <property type="entry name" value="HTH_LacI"/>
    <property type="match status" value="1"/>
</dbReference>
<dbReference type="SUPFAM" id="SSF47413">
    <property type="entry name" value="lambda repressor-like DNA-binding domains"/>
    <property type="match status" value="1"/>
</dbReference>
<keyword evidence="6" id="KW-0614">Plasmid</keyword>
<dbReference type="InterPro" id="IPR046335">
    <property type="entry name" value="LacI/GalR-like_sensor"/>
</dbReference>
<dbReference type="CDD" id="cd06267">
    <property type="entry name" value="PBP1_LacI_sugar_binding-like"/>
    <property type="match status" value="1"/>
</dbReference>
<evidence type="ECO:0000256" key="1">
    <source>
        <dbReference type="ARBA" id="ARBA00022491"/>
    </source>
</evidence>
<keyword evidence="3" id="KW-0238">DNA-binding</keyword>
<name>A0A7I7RQ78_9MYCO</name>
<keyword evidence="4" id="KW-0804">Transcription</keyword>
<keyword evidence="7" id="KW-1185">Reference proteome</keyword>
<protein>
    <submittedName>
        <fullName evidence="6">LacI family transcriptional regulator</fullName>
    </submittedName>
</protein>
<dbReference type="PANTHER" id="PTHR30146:SF148">
    <property type="entry name" value="HTH-TYPE TRANSCRIPTIONAL REPRESSOR PURR-RELATED"/>
    <property type="match status" value="1"/>
</dbReference>
<dbReference type="InterPro" id="IPR010982">
    <property type="entry name" value="Lambda_DNA-bd_dom_sf"/>
</dbReference>
<reference evidence="6 7" key="1">
    <citation type="journal article" date="2019" name="Emerg. Microbes Infect.">
        <title>Comprehensive subspecies identification of 175 nontuberculous mycobacteria species based on 7547 genomic profiles.</title>
        <authorList>
            <person name="Matsumoto Y."/>
            <person name="Kinjo T."/>
            <person name="Motooka D."/>
            <person name="Nabeya D."/>
            <person name="Jung N."/>
            <person name="Uechi K."/>
            <person name="Horii T."/>
            <person name="Iida T."/>
            <person name="Fujita J."/>
            <person name="Nakamura S."/>
        </authorList>
    </citation>
    <scope>NUCLEOTIDE SEQUENCE [LARGE SCALE GENOMIC DNA]</scope>
    <source>
        <strain evidence="6 7">JCM 18538</strain>
        <plasmid evidence="6">pJCM18538</plasmid>
    </source>
</reference>
<feature type="domain" description="HTH lacI-type" evidence="5">
    <location>
        <begin position="6"/>
        <end position="60"/>
    </location>
</feature>
<sequence length="333" mass="35743">MPPDRVVISDVAAAAGVSPTTVSHALSGRRAVSEETRRRVLKVVGELGYRSSIIAQSLRNQQTNSVAFLVVDISNPYYPTVAQSVHDGLADEGYVSLIGITYGEPATEETMLHNIVRRNVDGLIFQPMSLSPLEIRRIVGSLPLVLITDHEGELHADQVQTNDAQGIAEAVRHLKDRGFTEVGFIGGPDGRSPGTVRLASFRAAAHALGLTVADHWIEHVPFNRDGGREAGLRLLKPADRPRAIVCANDVIAVGLFDAAHDLGLDIPRDVAVVGFDDIEVASMLKPRLTTVRNPARDVGAACVEAVLSRIASGPETPYTVRSLPTVLLPREST</sequence>
<dbReference type="InterPro" id="IPR000843">
    <property type="entry name" value="HTH_LacI"/>
</dbReference>
<dbReference type="GO" id="GO:0003700">
    <property type="term" value="F:DNA-binding transcription factor activity"/>
    <property type="evidence" value="ECO:0007669"/>
    <property type="project" value="TreeGrafter"/>
</dbReference>
<dbReference type="Proteomes" id="UP000467428">
    <property type="component" value="Plasmid pJCM18538"/>
</dbReference>
<dbReference type="SUPFAM" id="SSF53822">
    <property type="entry name" value="Periplasmic binding protein-like I"/>
    <property type="match status" value="1"/>
</dbReference>
<evidence type="ECO:0000256" key="4">
    <source>
        <dbReference type="ARBA" id="ARBA00023163"/>
    </source>
</evidence>
<gene>
    <name evidence="6" type="ORF">MARA_01230</name>
</gene>
<dbReference type="InterPro" id="IPR028082">
    <property type="entry name" value="Peripla_BP_I"/>
</dbReference>
<dbReference type="GO" id="GO:0000976">
    <property type="term" value="F:transcription cis-regulatory region binding"/>
    <property type="evidence" value="ECO:0007669"/>
    <property type="project" value="TreeGrafter"/>
</dbReference>
<organism evidence="6 7">
    <name type="scientific">Mycolicibacterium arabiense</name>
    <dbReference type="NCBI Taxonomy" id="1286181"/>
    <lineage>
        <taxon>Bacteria</taxon>
        <taxon>Bacillati</taxon>
        <taxon>Actinomycetota</taxon>
        <taxon>Actinomycetes</taxon>
        <taxon>Mycobacteriales</taxon>
        <taxon>Mycobacteriaceae</taxon>
        <taxon>Mycolicibacterium</taxon>
    </lineage>
</organism>
<dbReference type="PANTHER" id="PTHR30146">
    <property type="entry name" value="LACI-RELATED TRANSCRIPTIONAL REPRESSOR"/>
    <property type="match status" value="1"/>
</dbReference>
<dbReference type="EMBL" id="AP022592">
    <property type="protein sequence ID" value="BBY46693.1"/>
    <property type="molecule type" value="Genomic_DNA"/>
</dbReference>
<evidence type="ECO:0000259" key="5">
    <source>
        <dbReference type="PROSITE" id="PS50932"/>
    </source>
</evidence>
<dbReference type="Gene3D" id="3.40.50.2300">
    <property type="match status" value="2"/>
</dbReference>
<keyword evidence="2" id="KW-0805">Transcription regulation</keyword>
<proteinExistence type="predicted"/>
<evidence type="ECO:0000313" key="7">
    <source>
        <dbReference type="Proteomes" id="UP000467428"/>
    </source>
</evidence>
<dbReference type="Pfam" id="PF13377">
    <property type="entry name" value="Peripla_BP_3"/>
    <property type="match status" value="1"/>
</dbReference>
<accession>A0A7I7RQ78</accession>
<geneLocation type="plasmid" evidence="6">
    <name>pJCM18538</name>
</geneLocation>
<dbReference type="AlphaFoldDB" id="A0A7I7RQ78"/>